<keyword evidence="7" id="KW-0812">Transmembrane</keyword>
<dbReference type="EMBL" id="BAAAHB010000007">
    <property type="protein sequence ID" value="GAA0450098.1"/>
    <property type="molecule type" value="Genomic_DNA"/>
</dbReference>
<feature type="compositionally biased region" description="Gly residues" evidence="6">
    <location>
        <begin position="1"/>
        <end position="13"/>
    </location>
</feature>
<dbReference type="InterPro" id="IPR051794">
    <property type="entry name" value="PG_Endopeptidase_C40"/>
</dbReference>
<proteinExistence type="inferred from homology"/>
<keyword evidence="3" id="KW-0378">Hydrolase</keyword>
<keyword evidence="7" id="KW-0472">Membrane</keyword>
<accession>A0ABP3JDK6</accession>
<keyword evidence="7" id="KW-1133">Transmembrane helix</keyword>
<evidence type="ECO:0000313" key="10">
    <source>
        <dbReference type="Proteomes" id="UP001499895"/>
    </source>
</evidence>
<evidence type="ECO:0000259" key="8">
    <source>
        <dbReference type="PROSITE" id="PS51935"/>
    </source>
</evidence>
<dbReference type="Pfam" id="PF00877">
    <property type="entry name" value="NLPC_P60"/>
    <property type="match status" value="1"/>
</dbReference>
<comment type="caution">
    <text evidence="9">The sequence shown here is derived from an EMBL/GenBank/DDBJ whole genome shotgun (WGS) entry which is preliminary data.</text>
</comment>
<evidence type="ECO:0000256" key="5">
    <source>
        <dbReference type="SAM" id="Coils"/>
    </source>
</evidence>
<gene>
    <name evidence="9" type="ORF">GCM10009544_11140</name>
</gene>
<keyword evidence="4" id="KW-0788">Thiol protease</keyword>
<feature type="domain" description="NlpC/P60" evidence="8">
    <location>
        <begin position="262"/>
        <end position="384"/>
    </location>
</feature>
<dbReference type="PANTHER" id="PTHR47359:SF3">
    <property type="entry name" value="NLP_P60 DOMAIN-CONTAINING PROTEIN-RELATED"/>
    <property type="match status" value="1"/>
</dbReference>
<organism evidence="9 10">
    <name type="scientific">Streptomyces stramineus</name>
    <dbReference type="NCBI Taxonomy" id="173861"/>
    <lineage>
        <taxon>Bacteria</taxon>
        <taxon>Bacillati</taxon>
        <taxon>Actinomycetota</taxon>
        <taxon>Actinomycetes</taxon>
        <taxon>Kitasatosporales</taxon>
        <taxon>Streptomycetaceae</taxon>
        <taxon>Streptomyces</taxon>
    </lineage>
</organism>
<dbReference type="RefSeq" id="WP_344086483.1">
    <property type="nucleotide sequence ID" value="NZ_BAAAHB010000007.1"/>
</dbReference>
<dbReference type="InterPro" id="IPR038765">
    <property type="entry name" value="Papain-like_cys_pep_sf"/>
</dbReference>
<feature type="region of interest" description="Disordered" evidence="6">
    <location>
        <begin position="1"/>
        <end position="27"/>
    </location>
</feature>
<reference evidence="10" key="1">
    <citation type="journal article" date="2019" name="Int. J. Syst. Evol. Microbiol.">
        <title>The Global Catalogue of Microorganisms (GCM) 10K type strain sequencing project: providing services to taxonomists for standard genome sequencing and annotation.</title>
        <authorList>
            <consortium name="The Broad Institute Genomics Platform"/>
            <consortium name="The Broad Institute Genome Sequencing Center for Infectious Disease"/>
            <person name="Wu L."/>
            <person name="Ma J."/>
        </authorList>
    </citation>
    <scope>NUCLEOTIDE SEQUENCE [LARGE SCALE GENOMIC DNA]</scope>
    <source>
        <strain evidence="10">JCM 10649</strain>
    </source>
</reference>
<feature type="coiled-coil region" evidence="5">
    <location>
        <begin position="67"/>
        <end position="129"/>
    </location>
</feature>
<evidence type="ECO:0000256" key="6">
    <source>
        <dbReference type="SAM" id="MobiDB-lite"/>
    </source>
</evidence>
<evidence type="ECO:0000256" key="4">
    <source>
        <dbReference type="ARBA" id="ARBA00022807"/>
    </source>
</evidence>
<feature type="transmembrane region" description="Helical" evidence="7">
    <location>
        <begin position="35"/>
        <end position="60"/>
    </location>
</feature>
<name>A0ABP3JDK6_9ACTN</name>
<dbReference type="Gene3D" id="3.90.1720.10">
    <property type="entry name" value="endopeptidase domain like (from Nostoc punctiforme)"/>
    <property type="match status" value="1"/>
</dbReference>
<evidence type="ECO:0000256" key="2">
    <source>
        <dbReference type="ARBA" id="ARBA00022670"/>
    </source>
</evidence>
<dbReference type="Proteomes" id="UP001499895">
    <property type="component" value="Unassembled WGS sequence"/>
</dbReference>
<dbReference type="PROSITE" id="PS51935">
    <property type="entry name" value="NLPC_P60"/>
    <property type="match status" value="1"/>
</dbReference>
<dbReference type="SUPFAM" id="SSF54001">
    <property type="entry name" value="Cysteine proteinases"/>
    <property type="match status" value="1"/>
</dbReference>
<feature type="coiled-coil region" evidence="5">
    <location>
        <begin position="193"/>
        <end position="242"/>
    </location>
</feature>
<keyword evidence="5" id="KW-0175">Coiled coil</keyword>
<protein>
    <submittedName>
        <fullName evidence="9">C40 family peptidase</fullName>
    </submittedName>
</protein>
<keyword evidence="2" id="KW-0645">Protease</keyword>
<evidence type="ECO:0000256" key="7">
    <source>
        <dbReference type="SAM" id="Phobius"/>
    </source>
</evidence>
<evidence type="ECO:0000313" key="9">
    <source>
        <dbReference type="EMBL" id="GAA0450098.1"/>
    </source>
</evidence>
<evidence type="ECO:0000256" key="3">
    <source>
        <dbReference type="ARBA" id="ARBA00022801"/>
    </source>
</evidence>
<sequence length="384" mass="40292">MRRNGRGTGGNAGGNAPADGAVAPPPGARARGRSLLVATALVCLAGVAGAAAVPGAAWAAPAPPRSLEEIHKEVEGLYRQAETATEAYNTANEAQREQEKSIVDIARSAAEAEKRMDRLKGQAGALARAQYRDGTMPPRARLLLSSSPESYLEGAALAHKGEAATRGLIAQAAATQKALDGYAKAAGERWKVLDAERKKKESAKKEIEAKLAAAKALESRLEEKEKERLRQIEEERARREQAKWLASDAVKGVTLKTSGAATGDGGQAVAFATAQIGKSYVWGATGPDTYDCSGLTLKAWGAAGRAIPRTSQEQWRQLPKVEVKDMRPGDLIIYFADASHVGMYVGDGTMVHAPRPGRQITRAGAGSMPILGVVRPGASGGGRG</sequence>
<dbReference type="PANTHER" id="PTHR47359">
    <property type="entry name" value="PEPTIDOGLYCAN DL-ENDOPEPTIDASE CWLO"/>
    <property type="match status" value="1"/>
</dbReference>
<evidence type="ECO:0000256" key="1">
    <source>
        <dbReference type="ARBA" id="ARBA00007074"/>
    </source>
</evidence>
<dbReference type="InterPro" id="IPR000064">
    <property type="entry name" value="NLP_P60_dom"/>
</dbReference>
<comment type="similarity">
    <text evidence="1">Belongs to the peptidase C40 family.</text>
</comment>
<keyword evidence="10" id="KW-1185">Reference proteome</keyword>